<evidence type="ECO:0000313" key="1">
    <source>
        <dbReference type="EMBL" id="MBD2151331.1"/>
    </source>
</evidence>
<evidence type="ECO:0000313" key="2">
    <source>
        <dbReference type="Proteomes" id="UP000631421"/>
    </source>
</evidence>
<dbReference type="AlphaFoldDB" id="A0A926UU23"/>
<dbReference type="RefSeq" id="WP_190351749.1">
    <property type="nucleotide sequence ID" value="NZ_JACJPY010000049.1"/>
</dbReference>
<dbReference type="Proteomes" id="UP000631421">
    <property type="component" value="Unassembled WGS sequence"/>
</dbReference>
<comment type="caution">
    <text evidence="1">The sequence shown here is derived from an EMBL/GenBank/DDBJ whole genome shotgun (WGS) entry which is preliminary data.</text>
</comment>
<reference evidence="1" key="1">
    <citation type="journal article" date="2015" name="ISME J.">
        <title>Draft Genome Sequence of Streptomyces incarnatus NRRL8089, which Produces the Nucleoside Antibiotic Sinefungin.</title>
        <authorList>
            <person name="Oshima K."/>
            <person name="Hattori M."/>
            <person name="Shimizu H."/>
            <person name="Fukuda K."/>
            <person name="Nemoto M."/>
            <person name="Inagaki K."/>
            <person name="Tamura T."/>
        </authorList>
    </citation>
    <scope>NUCLEOTIDE SEQUENCE</scope>
    <source>
        <strain evidence="1">FACHB-1277</strain>
    </source>
</reference>
<protein>
    <submittedName>
        <fullName evidence="1">Uncharacterized protein</fullName>
    </submittedName>
</protein>
<name>A0A926UU23_9CYAN</name>
<proteinExistence type="predicted"/>
<gene>
    <name evidence="1" type="ORF">H6F44_14545</name>
</gene>
<dbReference type="EMBL" id="JACJPY010000049">
    <property type="protein sequence ID" value="MBD2151331.1"/>
    <property type="molecule type" value="Genomic_DNA"/>
</dbReference>
<keyword evidence="2" id="KW-1185">Reference proteome</keyword>
<reference evidence="1" key="2">
    <citation type="submission" date="2020-08" db="EMBL/GenBank/DDBJ databases">
        <authorList>
            <person name="Chen M."/>
            <person name="Teng W."/>
            <person name="Zhao L."/>
            <person name="Hu C."/>
            <person name="Zhou Y."/>
            <person name="Han B."/>
            <person name="Song L."/>
            <person name="Shu W."/>
        </authorList>
    </citation>
    <scope>NUCLEOTIDE SEQUENCE</scope>
    <source>
        <strain evidence="1">FACHB-1277</strain>
    </source>
</reference>
<sequence>MAVSFRQGNNYRINILTAKPISTVNSRGGSVSSNSYGAIALVIPIADGAIGTGTVFTMVGNRISNFADEILSTGASATTTPLRDVKFN</sequence>
<organism evidence="1 2">
    <name type="scientific">Pseudanabaena cinerea FACHB-1277</name>
    <dbReference type="NCBI Taxonomy" id="2949581"/>
    <lineage>
        <taxon>Bacteria</taxon>
        <taxon>Bacillati</taxon>
        <taxon>Cyanobacteriota</taxon>
        <taxon>Cyanophyceae</taxon>
        <taxon>Pseudanabaenales</taxon>
        <taxon>Pseudanabaenaceae</taxon>
        <taxon>Pseudanabaena</taxon>
        <taxon>Pseudanabaena cinerea</taxon>
    </lineage>
</organism>
<accession>A0A926UU23</accession>